<dbReference type="Pfam" id="PF00890">
    <property type="entry name" value="FAD_binding_2"/>
    <property type="match status" value="2"/>
</dbReference>
<keyword evidence="4 8" id="KW-0285">Flavoprotein</keyword>
<dbReference type="GO" id="GO:0010181">
    <property type="term" value="F:FMN binding"/>
    <property type="evidence" value="ECO:0007669"/>
    <property type="project" value="InterPro"/>
</dbReference>
<dbReference type="SUPFAM" id="SSF56425">
    <property type="entry name" value="Succinate dehydrogenase/fumarate reductase flavoprotein, catalytic domain"/>
    <property type="match status" value="1"/>
</dbReference>
<dbReference type="RefSeq" id="WP_145079143.1">
    <property type="nucleotide sequence ID" value="NZ_JAYFNS010000034.1"/>
</dbReference>
<gene>
    <name evidence="10" type="ORF">LY60_00360</name>
</gene>
<evidence type="ECO:0000256" key="2">
    <source>
        <dbReference type="ARBA" id="ARBA00013137"/>
    </source>
</evidence>
<dbReference type="AlphaFoldDB" id="A0A562JKT6"/>
<dbReference type="PANTHER" id="PTHR43400:SF7">
    <property type="entry name" value="FAD-DEPENDENT OXIDOREDUCTASE 2 FAD BINDING DOMAIN-CONTAINING PROTEIN"/>
    <property type="match status" value="1"/>
</dbReference>
<dbReference type="Proteomes" id="UP000315343">
    <property type="component" value="Unassembled WGS sequence"/>
</dbReference>
<dbReference type="Pfam" id="PF04205">
    <property type="entry name" value="FMN_bind"/>
    <property type="match status" value="1"/>
</dbReference>
<dbReference type="InterPro" id="IPR003953">
    <property type="entry name" value="FAD-dep_OxRdtase_2_FAD-bd"/>
</dbReference>
<protein>
    <recommendedName>
        <fullName evidence="3 8">Urocanate reductase</fullName>
        <ecNumber evidence="2 8">1.3.99.33</ecNumber>
    </recommendedName>
</protein>
<dbReference type="OrthoDB" id="9806724at2"/>
<evidence type="ECO:0000256" key="8">
    <source>
        <dbReference type="RuleBase" id="RU366062"/>
    </source>
</evidence>
<name>A0A562JKT6_9FIRM</name>
<comment type="cofactor">
    <cofactor evidence="8">
        <name>FMN</name>
        <dbReference type="ChEBI" id="CHEBI:58210"/>
    </cofactor>
    <text evidence="8">Binds 1 or 2 FMN covalently per subunit.</text>
</comment>
<comment type="catalytic activity">
    <reaction evidence="7 8">
        <text>dihydrourocanate + A = urocanate + AH2</text>
        <dbReference type="Rhea" id="RHEA:36059"/>
        <dbReference type="ChEBI" id="CHEBI:13193"/>
        <dbReference type="ChEBI" id="CHEBI:17499"/>
        <dbReference type="ChEBI" id="CHEBI:27247"/>
        <dbReference type="ChEBI" id="CHEBI:72991"/>
        <dbReference type="EC" id="1.3.99.33"/>
    </reaction>
</comment>
<dbReference type="NCBIfam" id="TIGR01813">
    <property type="entry name" value="flavo_cyto_c"/>
    <property type="match status" value="1"/>
</dbReference>
<sequence length="655" mass="69397">MIRKKKRLISLLMIFVLLLAAGCSNGNSKDAAAGEDSKALFKEGTYTAEAEGNGGPVKVEVTFTATEIKDIKILNQTETAGLGDAALEKIRTSILEGQTLAVDVITGATYSSNAILKAVEDCVKQAGGDIEALKQKSADSKTGEAIEKTADVIVIGGGGAGLAAAASASEDGSTVIVIEKSISTGGNTIRAGGQYNTYDPDRQKNVKMNQSLLNELKGYLDDKPEDYGDFAPSLITLQGQIKEYLAGDTTVLFDSPELHTIHAYIGGKRTDLKGNTITGNYELVTTMTNNSLPTLKWVEGLGAHISDEVGTVLGALWPRSHSPLEHTGIGYLKPLEDTAVKLGTEIMLETEAKELIVENGKVTGVKAVKSDGTPVTLKANKGVVMATGGFGANPEMRQKYNTYWPEMPLTMKTTNTPAATGDGIIMGENVGAQLVGMGFIQLMPSSHPETGSLSGGVWGSAETQVFVNKDGKRFVNEYAERDVLASAALQQEDQLFYIICDKNTAGISPEGKNVWGDDVEKLVETKSIYRADTLEDLAVQLGMDKNALIDEINKYNGYIEQGVDPDFGKSNFGTKIETAPFYATPRSPSVHHTMGGLAIDTSARVLDANNQPIPGLYAAGEVTGGIHAGNRLGGNAITDIIVFGKIAGESASQMK</sequence>
<keyword evidence="11" id="KW-1185">Reference proteome</keyword>
<organism evidence="10 11">
    <name type="scientific">Sedimentibacter saalensis</name>
    <dbReference type="NCBI Taxonomy" id="130788"/>
    <lineage>
        <taxon>Bacteria</taxon>
        <taxon>Bacillati</taxon>
        <taxon>Bacillota</taxon>
        <taxon>Tissierellia</taxon>
        <taxon>Sedimentibacter</taxon>
    </lineage>
</organism>
<reference evidence="10 11" key="1">
    <citation type="submission" date="2019-07" db="EMBL/GenBank/DDBJ databases">
        <title>Genomic Encyclopedia of Type Strains, Phase I: the one thousand microbial genomes (KMG-I) project.</title>
        <authorList>
            <person name="Kyrpides N."/>
        </authorList>
    </citation>
    <scope>NUCLEOTIDE SEQUENCE [LARGE SCALE GENOMIC DNA]</scope>
    <source>
        <strain evidence="10 11">DSM 13558</strain>
    </source>
</reference>
<dbReference type="Gene3D" id="3.50.50.60">
    <property type="entry name" value="FAD/NAD(P)-binding domain"/>
    <property type="match status" value="2"/>
</dbReference>
<evidence type="ECO:0000256" key="1">
    <source>
        <dbReference type="ARBA" id="ARBA00008040"/>
    </source>
</evidence>
<dbReference type="InterPro" id="IPR027477">
    <property type="entry name" value="Succ_DH/fumarate_Rdtase_cat_sf"/>
</dbReference>
<comment type="caution">
    <text evidence="10">The sequence shown here is derived from an EMBL/GenBank/DDBJ whole genome shotgun (WGS) entry which is preliminary data.</text>
</comment>
<evidence type="ECO:0000256" key="3">
    <source>
        <dbReference type="ARBA" id="ARBA00015872"/>
    </source>
</evidence>
<dbReference type="Gene3D" id="3.90.700.10">
    <property type="entry name" value="Succinate dehydrogenase/fumarate reductase flavoprotein, catalytic domain"/>
    <property type="match status" value="1"/>
</dbReference>
<dbReference type="InterPro" id="IPR036188">
    <property type="entry name" value="FAD/NAD-bd_sf"/>
</dbReference>
<dbReference type="GO" id="GO:0033765">
    <property type="term" value="F:steroid dehydrogenase activity, acting on the CH-CH group of donors"/>
    <property type="evidence" value="ECO:0007669"/>
    <property type="project" value="UniProtKB-ARBA"/>
</dbReference>
<dbReference type="InterPro" id="IPR050315">
    <property type="entry name" value="FAD-oxidoreductase_2"/>
</dbReference>
<evidence type="ECO:0000313" key="10">
    <source>
        <dbReference type="EMBL" id="TWH83748.1"/>
    </source>
</evidence>
<feature type="domain" description="FMN-binding" evidence="9">
    <location>
        <begin position="52"/>
        <end position="126"/>
    </location>
</feature>
<dbReference type="PANTHER" id="PTHR43400">
    <property type="entry name" value="FUMARATE REDUCTASE"/>
    <property type="match status" value="1"/>
</dbReference>
<evidence type="ECO:0000256" key="6">
    <source>
        <dbReference type="ARBA" id="ARBA00023002"/>
    </source>
</evidence>
<evidence type="ECO:0000313" key="11">
    <source>
        <dbReference type="Proteomes" id="UP000315343"/>
    </source>
</evidence>
<dbReference type="SMART" id="SM00900">
    <property type="entry name" value="FMN_bind"/>
    <property type="match status" value="1"/>
</dbReference>
<dbReference type="Gene3D" id="3.90.1010.20">
    <property type="match status" value="1"/>
</dbReference>
<evidence type="ECO:0000256" key="7">
    <source>
        <dbReference type="ARBA" id="ARBA00049922"/>
    </source>
</evidence>
<keyword evidence="8" id="KW-0732">Signal</keyword>
<evidence type="ECO:0000256" key="4">
    <source>
        <dbReference type="ARBA" id="ARBA00022630"/>
    </source>
</evidence>
<dbReference type="EMBL" id="VLKH01000001">
    <property type="protein sequence ID" value="TWH83748.1"/>
    <property type="molecule type" value="Genomic_DNA"/>
</dbReference>
<evidence type="ECO:0000256" key="5">
    <source>
        <dbReference type="ARBA" id="ARBA00022827"/>
    </source>
</evidence>
<dbReference type="InterPro" id="IPR010960">
    <property type="entry name" value="Flavocytochrome_c"/>
</dbReference>
<proteinExistence type="inferred from homology"/>
<comment type="cofactor">
    <cofactor evidence="8">
        <name>FAD</name>
        <dbReference type="ChEBI" id="CHEBI:57692"/>
    </cofactor>
    <text evidence="8">Binds 1 FAD per subunit.</text>
</comment>
<dbReference type="SUPFAM" id="SSF51905">
    <property type="entry name" value="FAD/NAD(P)-binding domain"/>
    <property type="match status" value="1"/>
</dbReference>
<keyword evidence="6 8" id="KW-0560">Oxidoreductase</keyword>
<dbReference type="EC" id="1.3.99.33" evidence="2 8"/>
<feature type="signal peptide" evidence="8">
    <location>
        <begin position="1"/>
        <end position="26"/>
    </location>
</feature>
<dbReference type="InterPro" id="IPR007329">
    <property type="entry name" value="FMN-bd"/>
</dbReference>
<comment type="similarity">
    <text evidence="1 8">Belongs to the FAD-dependent oxidoreductase 2 family. FRD/SDH subfamily.</text>
</comment>
<accession>A0A562JKT6</accession>
<keyword evidence="5 8" id="KW-0274">FAD</keyword>
<dbReference type="PROSITE" id="PS51257">
    <property type="entry name" value="PROKAR_LIPOPROTEIN"/>
    <property type="match status" value="1"/>
</dbReference>
<feature type="chain" id="PRO_5022267954" description="Urocanate reductase" evidence="8">
    <location>
        <begin position="27"/>
        <end position="655"/>
    </location>
</feature>
<evidence type="ECO:0000259" key="9">
    <source>
        <dbReference type="SMART" id="SM00900"/>
    </source>
</evidence>
<dbReference type="GO" id="GO:0016020">
    <property type="term" value="C:membrane"/>
    <property type="evidence" value="ECO:0007669"/>
    <property type="project" value="InterPro"/>
</dbReference>